<sequence length="182" mass="21396">MKTKDEMIERYNLLYEKMSDSKNPKNMKIFGEAEKYMFREIAVAHPDMAETWLSHLEAVCWDNYLSEREAGNINKRTVNQDGTKGFHWGYEMFCNAVKSLGGQVEDKPHYNSYALWVTANMIYSDHAKSISEDMGYKTPQEVPADKMALSCYRKAVENLEDEDEGFRIRRYFKHRMYDNSPL</sequence>
<protein>
    <recommendedName>
        <fullName evidence="1">DUF7841 domain-containing protein</fullName>
    </recommendedName>
</protein>
<organism evidence="2">
    <name type="scientific">Siphoviridae sp. ctfbh2</name>
    <dbReference type="NCBI Taxonomy" id="2827909"/>
    <lineage>
        <taxon>Viruses</taxon>
        <taxon>Duplodnaviria</taxon>
        <taxon>Heunggongvirae</taxon>
        <taxon>Uroviricota</taxon>
        <taxon>Caudoviricetes</taxon>
    </lineage>
</organism>
<evidence type="ECO:0000313" key="2">
    <source>
        <dbReference type="EMBL" id="DAF57986.1"/>
    </source>
</evidence>
<reference evidence="2" key="1">
    <citation type="journal article" date="2021" name="Proc. Natl. Acad. Sci. U.S.A.">
        <title>A Catalog of Tens of Thousands of Viruses from Human Metagenomes Reveals Hidden Associations with Chronic Diseases.</title>
        <authorList>
            <person name="Tisza M.J."/>
            <person name="Buck C.B."/>
        </authorList>
    </citation>
    <scope>NUCLEOTIDE SEQUENCE</scope>
    <source>
        <strain evidence="2">Ctfbh2</strain>
    </source>
</reference>
<dbReference type="InterPro" id="IPR057163">
    <property type="entry name" value="DUF7841"/>
</dbReference>
<dbReference type="Pfam" id="PF25223">
    <property type="entry name" value="DUF7841"/>
    <property type="match status" value="1"/>
</dbReference>
<name>A0A8S5T5E0_9CAUD</name>
<dbReference type="EMBL" id="BK032744">
    <property type="protein sequence ID" value="DAF57986.1"/>
    <property type="molecule type" value="Genomic_DNA"/>
</dbReference>
<feature type="domain" description="DUF7841" evidence="1">
    <location>
        <begin position="65"/>
        <end position="140"/>
    </location>
</feature>
<proteinExistence type="predicted"/>
<evidence type="ECO:0000259" key="1">
    <source>
        <dbReference type="Pfam" id="PF25223"/>
    </source>
</evidence>
<accession>A0A8S5T5E0</accession>